<dbReference type="EMBL" id="LJGV01000022">
    <property type="protein sequence ID" value="OEV01079.1"/>
    <property type="molecule type" value="Genomic_DNA"/>
</dbReference>
<dbReference type="Pfam" id="PF13560">
    <property type="entry name" value="HTH_31"/>
    <property type="match status" value="1"/>
</dbReference>
<name>A0A1E7KAW9_9ACTN</name>
<evidence type="ECO:0000313" key="2">
    <source>
        <dbReference type="Proteomes" id="UP000175829"/>
    </source>
</evidence>
<dbReference type="AlphaFoldDB" id="A0A1E7KAW9"/>
<dbReference type="Proteomes" id="UP000175829">
    <property type="component" value="Unassembled WGS sequence"/>
</dbReference>
<reference evidence="1 2" key="1">
    <citation type="journal article" date="2016" name="Front. Microbiol.">
        <title>Comparative Genomics Analysis of Streptomyces Species Reveals Their Adaptation to the Marine Environment and Their Diversity at the Genomic Level.</title>
        <authorList>
            <person name="Tian X."/>
            <person name="Zhang Z."/>
            <person name="Yang T."/>
            <person name="Chen M."/>
            <person name="Li J."/>
            <person name="Chen F."/>
            <person name="Yang J."/>
            <person name="Li W."/>
            <person name="Zhang B."/>
            <person name="Zhang Z."/>
            <person name="Wu J."/>
            <person name="Zhang C."/>
            <person name="Long L."/>
            <person name="Xiao J."/>
        </authorList>
    </citation>
    <scope>NUCLEOTIDE SEQUENCE [LARGE SCALE GENOMIC DNA]</scope>
    <source>
        <strain evidence="1 2">SCSIO M10379</strain>
    </source>
</reference>
<organism evidence="1 2">
    <name type="scientific">Streptomyces qinglanensis</name>
    <dbReference type="NCBI Taxonomy" id="943816"/>
    <lineage>
        <taxon>Bacteria</taxon>
        <taxon>Bacillati</taxon>
        <taxon>Actinomycetota</taxon>
        <taxon>Actinomycetes</taxon>
        <taxon>Kitasatosporales</taxon>
        <taxon>Streptomycetaceae</taxon>
        <taxon>Streptomyces</taxon>
    </lineage>
</organism>
<accession>A0A1E7KAW9</accession>
<protein>
    <submittedName>
        <fullName evidence="1">XRE family transcriptional regulator</fullName>
    </submittedName>
</protein>
<proteinExistence type="predicted"/>
<comment type="caution">
    <text evidence="1">The sequence shown here is derived from an EMBL/GenBank/DDBJ whole genome shotgun (WGS) entry which is preliminary data.</text>
</comment>
<dbReference type="PATRIC" id="fig|943816.4.peg.1134"/>
<sequence>MSIRAAARELVYDHAYLSRVLAGKQLPSPQLAEALDHLLDAGGELVALAAGLAEDSGDRVAHAIAHPTRIDGRAVEALGDVLAVQRRLDDTLGPSPLIGPVEAQTATLLGLLKESRGPHRDTLAEVAAESVQFTGWLYASTRQDAKAVKRLAEAEELADEVGSGTLAAQALNFRGYVARRQGNSRGMVRWFSAAYYTPGASAPQRMGDAAQVAQGLGELGQTDAARRLLDEAMGLSDAAQDRPPGTAYWLTPNFQRLNLGLANLGLKAYADAADHIRAGLAGLPADQQRAPWTKEHRDALAKAEAHC</sequence>
<gene>
    <name evidence="1" type="ORF">AN217_08750</name>
</gene>
<evidence type="ECO:0000313" key="1">
    <source>
        <dbReference type="EMBL" id="OEV01079.1"/>
    </source>
</evidence>